<accession>A0A0F9PGP5</accession>
<reference evidence="2" key="1">
    <citation type="journal article" date="2015" name="Nature">
        <title>Complex archaea that bridge the gap between prokaryotes and eukaryotes.</title>
        <authorList>
            <person name="Spang A."/>
            <person name="Saw J.H."/>
            <person name="Jorgensen S.L."/>
            <person name="Zaremba-Niedzwiedzka K."/>
            <person name="Martijn J."/>
            <person name="Lind A.E."/>
            <person name="van Eijk R."/>
            <person name="Schleper C."/>
            <person name="Guy L."/>
            <person name="Ettema T.J."/>
        </authorList>
    </citation>
    <scope>NUCLEOTIDE SEQUENCE</scope>
</reference>
<dbReference type="Gene3D" id="3.30.70.920">
    <property type="match status" value="1"/>
</dbReference>
<organism evidence="2">
    <name type="scientific">marine sediment metagenome</name>
    <dbReference type="NCBI Taxonomy" id="412755"/>
    <lineage>
        <taxon>unclassified sequences</taxon>
        <taxon>metagenomes</taxon>
        <taxon>ecological metagenomes</taxon>
    </lineage>
</organism>
<dbReference type="EMBL" id="LAZR01005402">
    <property type="protein sequence ID" value="KKN00216.1"/>
    <property type="molecule type" value="Genomic_DNA"/>
</dbReference>
<name>A0A0F9PGP5_9ZZZZ</name>
<comment type="caution">
    <text evidence="2">The sequence shown here is derived from an EMBL/GenBank/DDBJ whole genome shotgun (WGS) entry which is preliminary data.</text>
</comment>
<sequence length="79" mass="8862">MPEAYVLINCDLGSEESVIEELKHVDTVKEVHGTFGAYDIVAKVTSDKPETLRESITWQIRKINNVRSTLTLMGIEGQN</sequence>
<evidence type="ECO:0000259" key="1">
    <source>
        <dbReference type="Pfam" id="PF01037"/>
    </source>
</evidence>
<gene>
    <name evidence="2" type="ORF">LCGC14_1140090</name>
</gene>
<protein>
    <recommendedName>
        <fullName evidence="1">Transcription regulator AsnC/Lrp ligand binding domain-containing protein</fullName>
    </recommendedName>
</protein>
<proteinExistence type="predicted"/>
<dbReference type="SUPFAM" id="SSF54909">
    <property type="entry name" value="Dimeric alpha+beta barrel"/>
    <property type="match status" value="1"/>
</dbReference>
<evidence type="ECO:0000313" key="2">
    <source>
        <dbReference type="EMBL" id="KKN00216.1"/>
    </source>
</evidence>
<dbReference type="InterPro" id="IPR011008">
    <property type="entry name" value="Dimeric_a/b-barrel"/>
</dbReference>
<feature type="domain" description="Transcription regulator AsnC/Lrp ligand binding" evidence="1">
    <location>
        <begin position="6"/>
        <end position="73"/>
    </location>
</feature>
<dbReference type="AlphaFoldDB" id="A0A0F9PGP5"/>
<dbReference type="InterPro" id="IPR019887">
    <property type="entry name" value="Tscrpt_reg_AsnC/Lrp_C"/>
</dbReference>
<dbReference type="Pfam" id="PF01037">
    <property type="entry name" value="AsnC_trans_reg"/>
    <property type="match status" value="1"/>
</dbReference>